<name>A0A5J9VPW2_9POAL</name>
<dbReference type="EMBL" id="RWGY01000007">
    <property type="protein sequence ID" value="TVU37464.1"/>
    <property type="molecule type" value="Genomic_DNA"/>
</dbReference>
<keyword evidence="2" id="KW-1185">Reference proteome</keyword>
<reference evidence="1 2" key="1">
    <citation type="journal article" date="2019" name="Sci. Rep.">
        <title>A high-quality genome of Eragrostis curvula grass provides insights into Poaceae evolution and supports new strategies to enhance forage quality.</title>
        <authorList>
            <person name="Carballo J."/>
            <person name="Santos B.A.C.M."/>
            <person name="Zappacosta D."/>
            <person name="Garbus I."/>
            <person name="Selva J.P."/>
            <person name="Gallo C.A."/>
            <person name="Diaz A."/>
            <person name="Albertini E."/>
            <person name="Caccamo M."/>
            <person name="Echenique V."/>
        </authorList>
    </citation>
    <scope>NUCLEOTIDE SEQUENCE [LARGE SCALE GENOMIC DNA]</scope>
    <source>
        <strain evidence="2">cv. Victoria</strain>
        <tissue evidence="1">Leaf</tissue>
    </source>
</reference>
<organism evidence="1 2">
    <name type="scientific">Eragrostis curvula</name>
    <name type="common">weeping love grass</name>
    <dbReference type="NCBI Taxonomy" id="38414"/>
    <lineage>
        <taxon>Eukaryota</taxon>
        <taxon>Viridiplantae</taxon>
        <taxon>Streptophyta</taxon>
        <taxon>Embryophyta</taxon>
        <taxon>Tracheophyta</taxon>
        <taxon>Spermatophyta</taxon>
        <taxon>Magnoliopsida</taxon>
        <taxon>Liliopsida</taxon>
        <taxon>Poales</taxon>
        <taxon>Poaceae</taxon>
        <taxon>PACMAD clade</taxon>
        <taxon>Chloridoideae</taxon>
        <taxon>Eragrostideae</taxon>
        <taxon>Eragrostidinae</taxon>
        <taxon>Eragrostis</taxon>
    </lineage>
</organism>
<gene>
    <name evidence="1" type="ORF">EJB05_10780</name>
</gene>
<dbReference type="AlphaFoldDB" id="A0A5J9VPW2"/>
<comment type="caution">
    <text evidence="1">The sequence shown here is derived from an EMBL/GenBank/DDBJ whole genome shotgun (WGS) entry which is preliminary data.</text>
</comment>
<dbReference type="Gramene" id="TVU37464">
    <property type="protein sequence ID" value="TVU37464"/>
    <property type="gene ID" value="EJB05_10780"/>
</dbReference>
<protein>
    <submittedName>
        <fullName evidence="1">Uncharacterized protein</fullName>
    </submittedName>
</protein>
<sequence length="70" mass="7732">MYYPRKASVRITSGAEQAASSSLQHGFCSPISLLARRRPPEQPHRPLAAPPLRTRRTLVALGLGSLLLRR</sequence>
<proteinExistence type="predicted"/>
<evidence type="ECO:0000313" key="1">
    <source>
        <dbReference type="EMBL" id="TVU37464.1"/>
    </source>
</evidence>
<evidence type="ECO:0000313" key="2">
    <source>
        <dbReference type="Proteomes" id="UP000324897"/>
    </source>
</evidence>
<dbReference type="Proteomes" id="UP000324897">
    <property type="component" value="Chromosome 4"/>
</dbReference>
<accession>A0A5J9VPW2</accession>